<dbReference type="EMBL" id="LN899821">
    <property type="protein sequence ID" value="CUV19227.1"/>
    <property type="molecule type" value="Genomic_DNA"/>
</dbReference>
<protein>
    <submittedName>
        <fullName evidence="1">Uncharacterized protein</fullName>
    </submittedName>
</protein>
<gene>
    <name evidence="1" type="ORF">PSS4_v1_960004</name>
</gene>
<sequence>MIPILPDSAWREFRGTAASPGQNLTMHQALIAGPDGREHKCFVKAAPQGNAMPLTEAIGWTVASALEMPRPSFAAVILLPIQRLRQHMKLDQHWLGYTHTLAFCVSTVEGKHINTGWRWTARLRKAKAFQHPDVPRIAAFDEWVENRDRHTGNFLRTKEGNYVPIDNEFILYSLVWAANIVVGHQSLRNEARAVLRAAGYTKFEVSMVLASKLHDAALKKASPALQQFIQAMHGDPVQGVAAASDILQFLGQRAHPDWLANELGRIA</sequence>
<evidence type="ECO:0000313" key="1">
    <source>
        <dbReference type="EMBL" id="CUV19227.1"/>
    </source>
</evidence>
<proteinExistence type="predicted"/>
<organism evidence="1">
    <name type="scientific">Ralstonia solanacearum</name>
    <name type="common">Pseudomonas solanacearum</name>
    <dbReference type="NCBI Taxonomy" id="305"/>
    <lineage>
        <taxon>Bacteria</taxon>
        <taxon>Pseudomonadati</taxon>
        <taxon>Pseudomonadota</taxon>
        <taxon>Betaproteobacteria</taxon>
        <taxon>Burkholderiales</taxon>
        <taxon>Burkholderiaceae</taxon>
        <taxon>Ralstonia</taxon>
        <taxon>Ralstonia solanacearum species complex</taxon>
    </lineage>
</organism>
<dbReference type="AlphaFoldDB" id="A0A0S4UAJ5"/>
<name>A0A0S4UAJ5_RALSL</name>
<accession>A0A0S4UAJ5</accession>
<reference evidence="1" key="1">
    <citation type="submission" date="2015-10" db="EMBL/GenBank/DDBJ databases">
        <authorList>
            <person name="Gilbert D.G."/>
        </authorList>
    </citation>
    <scope>NUCLEOTIDE SEQUENCE</scope>
    <source>
        <strain evidence="1">Phyl III-seqv23</strain>
    </source>
</reference>